<keyword evidence="2" id="KW-1185">Reference proteome</keyword>
<dbReference type="EMBL" id="CAJVPW010001276">
    <property type="protein sequence ID" value="CAG8479763.1"/>
    <property type="molecule type" value="Genomic_DNA"/>
</dbReference>
<evidence type="ECO:0000313" key="1">
    <source>
        <dbReference type="EMBL" id="CAG8479763.1"/>
    </source>
</evidence>
<accession>A0ACA9KKS7</accession>
<name>A0ACA9KKS7_9GLOM</name>
<comment type="caution">
    <text evidence="1">The sequence shown here is derived from an EMBL/GenBank/DDBJ whole genome shotgun (WGS) entry which is preliminary data.</text>
</comment>
<organism evidence="1 2">
    <name type="scientific">Cetraspora pellucida</name>
    <dbReference type="NCBI Taxonomy" id="1433469"/>
    <lineage>
        <taxon>Eukaryota</taxon>
        <taxon>Fungi</taxon>
        <taxon>Fungi incertae sedis</taxon>
        <taxon>Mucoromycota</taxon>
        <taxon>Glomeromycotina</taxon>
        <taxon>Glomeromycetes</taxon>
        <taxon>Diversisporales</taxon>
        <taxon>Gigasporaceae</taxon>
        <taxon>Cetraspora</taxon>
    </lineage>
</organism>
<protein>
    <submittedName>
        <fullName evidence="1">4282_t:CDS:1</fullName>
    </submittedName>
</protein>
<gene>
    <name evidence="1" type="ORF">SPELUC_LOCUS2070</name>
</gene>
<proteinExistence type="predicted"/>
<sequence>MGFAIRQDEHFCAECMLSILENITITPDYVPDFDGDTRCIY</sequence>
<evidence type="ECO:0000313" key="2">
    <source>
        <dbReference type="Proteomes" id="UP000789366"/>
    </source>
</evidence>
<reference evidence="1" key="1">
    <citation type="submission" date="2021-06" db="EMBL/GenBank/DDBJ databases">
        <authorList>
            <person name="Kallberg Y."/>
            <person name="Tangrot J."/>
            <person name="Rosling A."/>
        </authorList>
    </citation>
    <scope>NUCLEOTIDE SEQUENCE</scope>
    <source>
        <strain evidence="1">28 12/20/2015</strain>
    </source>
</reference>
<dbReference type="Proteomes" id="UP000789366">
    <property type="component" value="Unassembled WGS sequence"/>
</dbReference>